<feature type="coiled-coil region" evidence="1">
    <location>
        <begin position="91"/>
        <end position="161"/>
    </location>
</feature>
<comment type="caution">
    <text evidence="2">The sequence shown here is derived from an EMBL/GenBank/DDBJ whole genome shotgun (WGS) entry which is preliminary data.</text>
</comment>
<accession>A0ABT1NSJ3</accession>
<evidence type="ECO:0000313" key="3">
    <source>
        <dbReference type="Proteomes" id="UP001206924"/>
    </source>
</evidence>
<proteinExistence type="predicted"/>
<organism evidence="2 3">
    <name type="scientific">Arthrobacter jinronghuae</name>
    <dbReference type="NCBI Taxonomy" id="2964609"/>
    <lineage>
        <taxon>Bacteria</taxon>
        <taxon>Bacillati</taxon>
        <taxon>Actinomycetota</taxon>
        <taxon>Actinomycetes</taxon>
        <taxon>Micrococcales</taxon>
        <taxon>Micrococcaceae</taxon>
        <taxon>Arthrobacter</taxon>
    </lineage>
</organism>
<dbReference type="RefSeq" id="WP_255798264.1">
    <property type="nucleotide sequence ID" value="NZ_CP104263.1"/>
</dbReference>
<keyword evidence="1" id="KW-0175">Coiled coil</keyword>
<sequence length="185" mass="20311">MSITVDLSGTDKLPDTSEIPSAARDLGARIAQMTNAYGNAQMKWWSLTDHYRAPEQTLVYTAMDEPRNASAEIADGVGSSVSALEAFAEAVEAIKLKRAALQADILQAQQADATEDAKRSEDRTHHVLGDLFDMGEDLVIQLRLQQRADALTEELRVAEDACIRAHSAMFTRNTRDVVSVYGEDQ</sequence>
<reference evidence="2 3" key="1">
    <citation type="submission" date="2022-07" db="EMBL/GenBank/DDBJ databases">
        <title>Novel species in genus Arthrobacter.</title>
        <authorList>
            <person name="Liu Y."/>
        </authorList>
    </citation>
    <scope>NUCLEOTIDE SEQUENCE [LARGE SCALE GENOMIC DNA]</scope>
    <source>
        <strain evidence="3">zg-Y859</strain>
    </source>
</reference>
<dbReference type="Proteomes" id="UP001206924">
    <property type="component" value="Unassembled WGS sequence"/>
</dbReference>
<name>A0ABT1NSJ3_9MICC</name>
<dbReference type="EMBL" id="JANFLP010000013">
    <property type="protein sequence ID" value="MCQ1950703.1"/>
    <property type="molecule type" value="Genomic_DNA"/>
</dbReference>
<evidence type="ECO:0000256" key="1">
    <source>
        <dbReference type="SAM" id="Coils"/>
    </source>
</evidence>
<gene>
    <name evidence="2" type="ORF">NNX28_12310</name>
</gene>
<keyword evidence="3" id="KW-1185">Reference proteome</keyword>
<protein>
    <submittedName>
        <fullName evidence="2">Uncharacterized protein</fullName>
    </submittedName>
</protein>
<evidence type="ECO:0000313" key="2">
    <source>
        <dbReference type="EMBL" id="MCQ1950703.1"/>
    </source>
</evidence>